<comment type="caution">
    <text evidence="2">The sequence shown here is derived from an EMBL/GenBank/DDBJ whole genome shotgun (WGS) entry which is preliminary data.</text>
</comment>
<dbReference type="OrthoDB" id="10483629at2759"/>
<proteinExistence type="predicted"/>
<sequence length="149" mass="16652">MKKLSDPAWHTLSLEQASSEGPLEPKPRDRYHNGSNLLSHRQCNLQLIPSPQTISLQVPTPPKSHWSTPPIDTEAKTKSYPKQYGGMGTPDEWEANTRLRFGLDICRRAPATRHLPVSTGGRPVFSLSNPVDPRMHTDNPIGESELHMV</sequence>
<evidence type="ECO:0000313" key="2">
    <source>
        <dbReference type="EMBL" id="EXF74820.1"/>
    </source>
</evidence>
<evidence type="ECO:0000256" key="1">
    <source>
        <dbReference type="SAM" id="MobiDB-lite"/>
    </source>
</evidence>
<gene>
    <name evidence="2" type="ORF">CFIO01_06497</name>
</gene>
<dbReference type="AlphaFoldDB" id="A0A010QDF4"/>
<feature type="region of interest" description="Disordered" evidence="1">
    <location>
        <begin position="53"/>
        <end position="92"/>
    </location>
</feature>
<dbReference type="HOGENOM" id="CLU_1749502_0_0_1"/>
<accession>A0A010QDF4</accession>
<reference evidence="2 3" key="1">
    <citation type="submission" date="2014-02" db="EMBL/GenBank/DDBJ databases">
        <title>The genome sequence of Colletotrichum fioriniae PJ7.</title>
        <authorList>
            <person name="Baroncelli R."/>
            <person name="Thon M.R."/>
        </authorList>
    </citation>
    <scope>NUCLEOTIDE SEQUENCE [LARGE SCALE GENOMIC DNA]</scope>
    <source>
        <strain evidence="2 3">PJ7</strain>
    </source>
</reference>
<feature type="region of interest" description="Disordered" evidence="1">
    <location>
        <begin position="1"/>
        <end position="36"/>
    </location>
</feature>
<dbReference type="Proteomes" id="UP000020467">
    <property type="component" value="Unassembled WGS sequence"/>
</dbReference>
<organism evidence="2 3">
    <name type="scientific">Colletotrichum fioriniae PJ7</name>
    <dbReference type="NCBI Taxonomy" id="1445577"/>
    <lineage>
        <taxon>Eukaryota</taxon>
        <taxon>Fungi</taxon>
        <taxon>Dikarya</taxon>
        <taxon>Ascomycota</taxon>
        <taxon>Pezizomycotina</taxon>
        <taxon>Sordariomycetes</taxon>
        <taxon>Hypocreomycetidae</taxon>
        <taxon>Glomerellales</taxon>
        <taxon>Glomerellaceae</taxon>
        <taxon>Colletotrichum</taxon>
        <taxon>Colletotrichum acutatum species complex</taxon>
    </lineage>
</organism>
<evidence type="ECO:0000313" key="3">
    <source>
        <dbReference type="Proteomes" id="UP000020467"/>
    </source>
</evidence>
<feature type="compositionally biased region" description="Basic and acidic residues" evidence="1">
    <location>
        <begin position="23"/>
        <end position="32"/>
    </location>
</feature>
<protein>
    <submittedName>
        <fullName evidence="2">Uncharacterized protein</fullName>
    </submittedName>
</protein>
<feature type="region of interest" description="Disordered" evidence="1">
    <location>
        <begin position="126"/>
        <end position="149"/>
    </location>
</feature>
<dbReference type="KEGG" id="cfj:CFIO01_06497"/>
<name>A0A010QDF4_9PEZI</name>
<keyword evidence="3" id="KW-1185">Reference proteome</keyword>
<dbReference type="EMBL" id="JARH01000941">
    <property type="protein sequence ID" value="EXF74820.1"/>
    <property type="molecule type" value="Genomic_DNA"/>
</dbReference>